<evidence type="ECO:0000313" key="2">
    <source>
        <dbReference type="Proteomes" id="UP000076927"/>
    </source>
</evidence>
<dbReference type="KEGG" id="pswu:SY83_03765"/>
<reference evidence="1 2" key="1">
    <citation type="submission" date="2015-01" db="EMBL/GenBank/DDBJ databases">
        <title>Paenibacillus swuensis/DY6/whole genome sequencing.</title>
        <authorList>
            <person name="Kim M.K."/>
            <person name="Srinivasan S."/>
            <person name="Lee J.-J."/>
        </authorList>
    </citation>
    <scope>NUCLEOTIDE SEQUENCE [LARGE SCALE GENOMIC DNA]</scope>
    <source>
        <strain evidence="1 2">DY6</strain>
    </source>
</reference>
<protein>
    <submittedName>
        <fullName evidence="1">Uncharacterized protein</fullName>
    </submittedName>
</protein>
<dbReference type="OrthoDB" id="2469045at2"/>
<dbReference type="RefSeq" id="WP_068604371.1">
    <property type="nucleotide sequence ID" value="NZ_CP011388.1"/>
</dbReference>
<evidence type="ECO:0000313" key="1">
    <source>
        <dbReference type="EMBL" id="ANE45567.1"/>
    </source>
</evidence>
<dbReference type="EMBL" id="CP011388">
    <property type="protein sequence ID" value="ANE45567.1"/>
    <property type="molecule type" value="Genomic_DNA"/>
</dbReference>
<dbReference type="Proteomes" id="UP000076927">
    <property type="component" value="Chromosome"/>
</dbReference>
<keyword evidence="2" id="KW-1185">Reference proteome</keyword>
<accession>A0A172TFA8</accession>
<proteinExistence type="predicted"/>
<organism evidence="1 2">
    <name type="scientific">Paenibacillus swuensis</name>
    <dbReference type="NCBI Taxonomy" id="1178515"/>
    <lineage>
        <taxon>Bacteria</taxon>
        <taxon>Bacillati</taxon>
        <taxon>Bacillota</taxon>
        <taxon>Bacilli</taxon>
        <taxon>Bacillales</taxon>
        <taxon>Paenibacillaceae</taxon>
        <taxon>Paenibacillus</taxon>
    </lineage>
</organism>
<dbReference type="AlphaFoldDB" id="A0A172TFA8"/>
<name>A0A172TFA8_9BACL</name>
<sequence>MNYSICQQVKIVDMNNEPITETLYVHGSLDTPNFSIGCSVIVPTLGLKQFEVVEDRRGNEKRRFKISDIEIDIMENPVITRAYLEPITLIVGQHDIGEF</sequence>
<gene>
    <name evidence="1" type="ORF">SY83_03765</name>
</gene>
<dbReference type="PATRIC" id="fig|1178515.4.peg.747"/>